<keyword evidence="3 4" id="KW-0012">Acyltransferase</keyword>
<feature type="compositionally biased region" description="Basic and acidic residues" evidence="5">
    <location>
        <begin position="57"/>
        <end position="127"/>
    </location>
</feature>
<evidence type="ECO:0000256" key="2">
    <source>
        <dbReference type="ARBA" id="ARBA00022679"/>
    </source>
</evidence>
<evidence type="ECO:0000313" key="8">
    <source>
        <dbReference type="EMBL" id="MBD7948026.1"/>
    </source>
</evidence>
<evidence type="ECO:0000313" key="9">
    <source>
        <dbReference type="Proteomes" id="UP000606724"/>
    </source>
</evidence>
<accession>A0ABR8RJP7</accession>
<dbReference type="Proteomes" id="UP000606724">
    <property type="component" value="Unassembled WGS sequence"/>
</dbReference>
<dbReference type="InterPro" id="IPR002155">
    <property type="entry name" value="Thiolase"/>
</dbReference>
<dbReference type="NCBIfam" id="TIGR01930">
    <property type="entry name" value="AcCoA-C-Actrans"/>
    <property type="match status" value="1"/>
</dbReference>
<evidence type="ECO:0000256" key="3">
    <source>
        <dbReference type="ARBA" id="ARBA00023315"/>
    </source>
</evidence>
<dbReference type="Pfam" id="PF02803">
    <property type="entry name" value="Thiolase_C"/>
    <property type="match status" value="1"/>
</dbReference>
<sequence length="574" mass="60992">MSTKNNHPDSPVVETTVVKAGDSQNTETATDAATKKATTEDAKQPNVFDTMANSKAAEPKKADDKKSDTKAADTKTDSSNKDNSKKDESKKDDSKKESTAEKSSKDSRSTTATKDDSAAKDANKKTDTASTKTTATTAKESSKTGLSSGQHRVAILGGNRIPFARSNGAYSDDSNTDMLTAALDGLVERFNLQDEKVGEVVAGAVMKLSRDINLTREATLSTALNPHTPTYDISQACGTGLQATFASANKIALGIIDSAITGGVDTTSDAPIAVGDGLRKVLIKLGAAKDNKQRLKALMGLNPKDLIDSPQNGEPRTGLSMGDHQAITTLEWNISREDQDELAFNSHKNLARAYDEGFFDDLITPYKGLTRDNNLRPDTTLDKLAKLKPVFGKKNANPTMTAANSTPLTDGASCVLLANDEWAKERGLKPLAYIVHQETAAVDFIGKSGDKEGLLMAPAYAVPRMLERAGLTLQDFDFYEIHEAFASQVLSTLAAWEDEKFCQERLGLDAPLGSIDRSKLNVNGSSLAAGHPFAATGGRILATAAKLLDQKGSGRALISICAAGGQGVTCILEK</sequence>
<protein>
    <submittedName>
        <fullName evidence="8">Acetyl-CoA C-acetyltransferase</fullName>
        <ecNumber evidence="8">2.3.1.9</ecNumber>
    </submittedName>
</protein>
<dbReference type="PANTHER" id="PTHR42689:SF1">
    <property type="entry name" value="ACETYL-COA ACYLTRANSFERASE FADA2 (3-KETOACYL-COA THIOLASE) (BETA-KETOTHIOLASE)-RELATED"/>
    <property type="match status" value="1"/>
</dbReference>
<dbReference type="Gene3D" id="3.40.47.10">
    <property type="match status" value="1"/>
</dbReference>
<feature type="region of interest" description="Disordered" evidence="5">
    <location>
        <begin position="1"/>
        <end position="151"/>
    </location>
</feature>
<dbReference type="CDD" id="cd00751">
    <property type="entry name" value="thiolase"/>
    <property type="match status" value="1"/>
</dbReference>
<dbReference type="InterPro" id="IPR020616">
    <property type="entry name" value="Thiolase_N"/>
</dbReference>
<feature type="compositionally biased region" description="Low complexity" evidence="5">
    <location>
        <begin position="128"/>
        <end position="139"/>
    </location>
</feature>
<dbReference type="Pfam" id="PF00108">
    <property type="entry name" value="Thiolase_N"/>
    <property type="match status" value="1"/>
</dbReference>
<evidence type="ECO:0000256" key="4">
    <source>
        <dbReference type="RuleBase" id="RU003557"/>
    </source>
</evidence>
<dbReference type="InterPro" id="IPR020617">
    <property type="entry name" value="Thiolase_C"/>
</dbReference>
<dbReference type="NCBIfam" id="NF006740">
    <property type="entry name" value="PRK09268.1"/>
    <property type="match status" value="1"/>
</dbReference>
<dbReference type="RefSeq" id="WP_191691831.1">
    <property type="nucleotide sequence ID" value="NZ_JACSQR010000021.1"/>
</dbReference>
<evidence type="ECO:0000256" key="1">
    <source>
        <dbReference type="ARBA" id="ARBA00010982"/>
    </source>
</evidence>
<feature type="compositionally biased region" description="Basic and acidic residues" evidence="5">
    <location>
        <begin position="33"/>
        <end position="43"/>
    </location>
</feature>
<evidence type="ECO:0000259" key="6">
    <source>
        <dbReference type="Pfam" id="PF00108"/>
    </source>
</evidence>
<feature type="domain" description="Thiolase C-terminal" evidence="7">
    <location>
        <begin position="442"/>
        <end position="574"/>
    </location>
</feature>
<dbReference type="InterPro" id="IPR016039">
    <property type="entry name" value="Thiolase-like"/>
</dbReference>
<feature type="domain" description="Thiolase N-terminal" evidence="6">
    <location>
        <begin position="153"/>
        <end position="420"/>
    </location>
</feature>
<keyword evidence="9" id="KW-1185">Reference proteome</keyword>
<keyword evidence="2 4" id="KW-0808">Transferase</keyword>
<gene>
    <name evidence="8" type="ORF">H9653_08350</name>
</gene>
<name>A0ABR8RJP7_9GAMM</name>
<dbReference type="PANTHER" id="PTHR42689">
    <property type="entry name" value="ACETYL-COA ACYLTRANSFERASE FADA2 (3-KETOACYL-COA THIOLASE) (BETA-KETOTHIOLASE)-RELATED"/>
    <property type="match status" value="1"/>
</dbReference>
<dbReference type="EC" id="2.3.1.9" evidence="8"/>
<dbReference type="InterPro" id="IPR050521">
    <property type="entry name" value="3-ketoacyl-CoA_Thiolase"/>
</dbReference>
<evidence type="ECO:0000256" key="5">
    <source>
        <dbReference type="SAM" id="MobiDB-lite"/>
    </source>
</evidence>
<dbReference type="GO" id="GO:0003985">
    <property type="term" value="F:acetyl-CoA C-acetyltransferase activity"/>
    <property type="evidence" value="ECO:0007669"/>
    <property type="project" value="UniProtKB-EC"/>
</dbReference>
<reference evidence="8 9" key="1">
    <citation type="submission" date="2020-08" db="EMBL/GenBank/DDBJ databases">
        <title>A Genomic Blueprint of the Chicken Gut Microbiome.</title>
        <authorList>
            <person name="Gilroy R."/>
            <person name="Ravi A."/>
            <person name="Getino M."/>
            <person name="Pursley I."/>
            <person name="Horton D.L."/>
            <person name="Alikhan N.-F."/>
            <person name="Baker D."/>
            <person name="Gharbi K."/>
            <person name="Hall N."/>
            <person name="Watson M."/>
            <person name="Adriaenssens E.M."/>
            <person name="Foster-Nyarko E."/>
            <person name="Jarju S."/>
            <person name="Secka A."/>
            <person name="Antonio M."/>
            <person name="Oren A."/>
            <person name="Chaudhuri R."/>
            <person name="La Ragione R.M."/>
            <person name="Hildebrand F."/>
            <person name="Pallen M.J."/>
        </authorList>
    </citation>
    <scope>NUCLEOTIDE SEQUENCE [LARGE SCALE GENOMIC DNA]</scope>
    <source>
        <strain evidence="8 9">Sa4CVA2</strain>
    </source>
</reference>
<dbReference type="SUPFAM" id="SSF53901">
    <property type="entry name" value="Thiolase-like"/>
    <property type="match status" value="2"/>
</dbReference>
<evidence type="ECO:0000259" key="7">
    <source>
        <dbReference type="Pfam" id="PF02803"/>
    </source>
</evidence>
<dbReference type="EMBL" id="JACSQR010000021">
    <property type="protein sequence ID" value="MBD7948026.1"/>
    <property type="molecule type" value="Genomic_DNA"/>
</dbReference>
<proteinExistence type="inferred from homology"/>
<comment type="similarity">
    <text evidence="1 4">Belongs to the thiolase-like superfamily. Thiolase family.</text>
</comment>
<organism evidence="8 9">
    <name type="scientific">Psychrobacter communis</name>
    <dbReference type="NCBI Taxonomy" id="2762238"/>
    <lineage>
        <taxon>Bacteria</taxon>
        <taxon>Pseudomonadati</taxon>
        <taxon>Pseudomonadota</taxon>
        <taxon>Gammaproteobacteria</taxon>
        <taxon>Moraxellales</taxon>
        <taxon>Moraxellaceae</taxon>
        <taxon>Psychrobacter</taxon>
    </lineage>
</organism>
<comment type="caution">
    <text evidence="8">The sequence shown here is derived from an EMBL/GenBank/DDBJ whole genome shotgun (WGS) entry which is preliminary data.</text>
</comment>